<reference evidence="1 2" key="1">
    <citation type="journal article" date="2013" name="Genome Biol.">
        <title>The genome sequence of the most widely cultivated cacao type and its use to identify candidate genes regulating pod color.</title>
        <authorList>
            <person name="Motamayor J.C."/>
            <person name="Mockaitis K."/>
            <person name="Schmutz J."/>
            <person name="Haiminen N."/>
            <person name="Iii D.L."/>
            <person name="Cornejo O."/>
            <person name="Findley S.D."/>
            <person name="Zheng P."/>
            <person name="Utro F."/>
            <person name="Royaert S."/>
            <person name="Saski C."/>
            <person name="Jenkins J."/>
            <person name="Podicheti R."/>
            <person name="Zhao M."/>
            <person name="Scheffler B.E."/>
            <person name="Stack J.C."/>
            <person name="Feltus F.A."/>
            <person name="Mustiga G.M."/>
            <person name="Amores F."/>
            <person name="Phillips W."/>
            <person name="Marelli J.P."/>
            <person name="May G.D."/>
            <person name="Shapiro H."/>
            <person name="Ma J."/>
            <person name="Bustamante C.D."/>
            <person name="Schnell R.J."/>
            <person name="Main D."/>
            <person name="Gilbert D."/>
            <person name="Parida L."/>
            <person name="Kuhn D.N."/>
        </authorList>
    </citation>
    <scope>NUCLEOTIDE SEQUENCE [LARGE SCALE GENOMIC DNA]</scope>
    <source>
        <strain evidence="2">cv. Matina 1-6</strain>
    </source>
</reference>
<dbReference type="InParanoid" id="A0A061GH39"/>
<keyword evidence="2" id="KW-1185">Reference proteome</keyword>
<evidence type="ECO:0000313" key="2">
    <source>
        <dbReference type="Proteomes" id="UP000026915"/>
    </source>
</evidence>
<evidence type="ECO:0000313" key="1">
    <source>
        <dbReference type="EMBL" id="EOY28896.1"/>
    </source>
</evidence>
<dbReference type="AlphaFoldDB" id="A0A061GH39"/>
<name>A0A061GH39_THECC</name>
<organism evidence="1 2">
    <name type="scientific">Theobroma cacao</name>
    <name type="common">Cacao</name>
    <name type="synonym">Cocoa</name>
    <dbReference type="NCBI Taxonomy" id="3641"/>
    <lineage>
        <taxon>Eukaryota</taxon>
        <taxon>Viridiplantae</taxon>
        <taxon>Streptophyta</taxon>
        <taxon>Embryophyta</taxon>
        <taxon>Tracheophyta</taxon>
        <taxon>Spermatophyta</taxon>
        <taxon>Magnoliopsida</taxon>
        <taxon>eudicotyledons</taxon>
        <taxon>Gunneridae</taxon>
        <taxon>Pentapetalae</taxon>
        <taxon>rosids</taxon>
        <taxon>malvids</taxon>
        <taxon>Malvales</taxon>
        <taxon>Malvaceae</taxon>
        <taxon>Byttnerioideae</taxon>
        <taxon>Theobroma</taxon>
    </lineage>
</organism>
<dbReference type="Gramene" id="EOY28896">
    <property type="protein sequence ID" value="EOY28896"/>
    <property type="gene ID" value="TCM_030372"/>
</dbReference>
<accession>A0A061GH39</accession>
<proteinExistence type="predicted"/>
<dbReference type="HOGENOM" id="CLU_1819341_0_0_1"/>
<protein>
    <submittedName>
        <fullName evidence="1">Uncharacterized protein</fullName>
    </submittedName>
</protein>
<dbReference type="Proteomes" id="UP000026915">
    <property type="component" value="Chromosome 6"/>
</dbReference>
<dbReference type="EMBL" id="CM001884">
    <property type="protein sequence ID" value="EOY28896.1"/>
    <property type="molecule type" value="Genomic_DNA"/>
</dbReference>
<sequence length="142" mass="16195">MVMSGSTGQAIMTSWHNKDYYYYNIENCRGRANTILSSTLQGENWSVFTTGKVNSLHIYLREKNNLNRNISTIYVILSRIFVILLKGCPVAEPDCSFEHCPELMFLTSTANDGELFIKQRKATDVSDLLSTSRYTYEDLTSI</sequence>
<gene>
    <name evidence="1" type="ORF">TCM_030372</name>
</gene>